<dbReference type="AlphaFoldDB" id="A0A7R9L8Q5"/>
<dbReference type="InterPro" id="IPR024855">
    <property type="entry name" value="UNC79"/>
</dbReference>
<reference evidence="1" key="1">
    <citation type="submission" date="2020-11" db="EMBL/GenBank/DDBJ databases">
        <authorList>
            <person name="Tran Van P."/>
        </authorList>
    </citation>
    <scope>NUCLEOTIDE SEQUENCE</scope>
</reference>
<dbReference type="PANTHER" id="PTHR21696">
    <property type="entry name" value="PROTEIN UNC-79 HOMOLOG"/>
    <property type="match status" value="1"/>
</dbReference>
<dbReference type="OrthoDB" id="6270916at2759"/>
<dbReference type="EMBL" id="CAJPVJ010000048">
    <property type="protein sequence ID" value="CAG2159590.1"/>
    <property type="molecule type" value="Genomic_DNA"/>
</dbReference>
<evidence type="ECO:0000313" key="2">
    <source>
        <dbReference type="Proteomes" id="UP000728032"/>
    </source>
</evidence>
<gene>
    <name evidence="1" type="ORF">ONB1V03_LOCUS604</name>
</gene>
<evidence type="ECO:0000313" key="1">
    <source>
        <dbReference type="EMBL" id="CAD7637087.1"/>
    </source>
</evidence>
<accession>A0A7R9L8Q5</accession>
<name>A0A7R9L8Q5_9ACAR</name>
<sequence length="69" mass="7950">MQLNDALKSQLSGNTQVRLQSVINWRCPPQTRDDAAMTSSTLIRWLQRMQTKMSQIEMQSSAAIQFYCI</sequence>
<keyword evidence="2" id="KW-1185">Reference proteome</keyword>
<organism evidence="1">
    <name type="scientific">Oppiella nova</name>
    <dbReference type="NCBI Taxonomy" id="334625"/>
    <lineage>
        <taxon>Eukaryota</taxon>
        <taxon>Metazoa</taxon>
        <taxon>Ecdysozoa</taxon>
        <taxon>Arthropoda</taxon>
        <taxon>Chelicerata</taxon>
        <taxon>Arachnida</taxon>
        <taxon>Acari</taxon>
        <taxon>Acariformes</taxon>
        <taxon>Sarcoptiformes</taxon>
        <taxon>Oribatida</taxon>
        <taxon>Brachypylina</taxon>
        <taxon>Oppioidea</taxon>
        <taxon>Oppiidae</taxon>
        <taxon>Oppiella</taxon>
    </lineage>
</organism>
<protein>
    <submittedName>
        <fullName evidence="1">Uncharacterized protein</fullName>
    </submittedName>
</protein>
<dbReference type="EMBL" id="OC914873">
    <property type="protein sequence ID" value="CAD7637087.1"/>
    <property type="molecule type" value="Genomic_DNA"/>
</dbReference>
<dbReference type="Proteomes" id="UP000728032">
    <property type="component" value="Unassembled WGS sequence"/>
</dbReference>
<proteinExistence type="predicted"/>
<dbReference type="PANTHER" id="PTHR21696:SF2">
    <property type="entry name" value="PROTEIN UNC-79 HOMOLOG"/>
    <property type="match status" value="1"/>
</dbReference>